<protein>
    <submittedName>
        <fullName evidence="6">MIZ/SP-RING zinc finger containing protein</fullName>
    </submittedName>
</protein>
<gene>
    <name evidence="6" type="ORF">NESM_000075600</name>
</gene>
<evidence type="ECO:0000313" key="6">
    <source>
        <dbReference type="EMBL" id="KAK7200239.1"/>
    </source>
</evidence>
<feature type="domain" description="SP-RING-type" evidence="5">
    <location>
        <begin position="236"/>
        <end position="323"/>
    </location>
</feature>
<dbReference type="Proteomes" id="UP001430356">
    <property type="component" value="Unassembled WGS sequence"/>
</dbReference>
<dbReference type="GO" id="GO:0008270">
    <property type="term" value="F:zinc ion binding"/>
    <property type="evidence" value="ECO:0007669"/>
    <property type="project" value="UniProtKB-KW"/>
</dbReference>
<evidence type="ECO:0000256" key="4">
    <source>
        <dbReference type="PROSITE-ProRule" id="PRU00452"/>
    </source>
</evidence>
<evidence type="ECO:0000256" key="2">
    <source>
        <dbReference type="ARBA" id="ARBA00022771"/>
    </source>
</evidence>
<name>A0AAW0F3M1_9TRYP</name>
<dbReference type="PANTHER" id="PTHR10782:SF96">
    <property type="entry name" value="SP-RING-TYPE DOMAIN-CONTAINING PROTEIN"/>
    <property type="match status" value="1"/>
</dbReference>
<dbReference type="PROSITE" id="PS51044">
    <property type="entry name" value="ZF_SP_RING"/>
    <property type="match status" value="1"/>
</dbReference>
<dbReference type="GO" id="GO:0000785">
    <property type="term" value="C:chromatin"/>
    <property type="evidence" value="ECO:0007669"/>
    <property type="project" value="TreeGrafter"/>
</dbReference>
<keyword evidence="3" id="KW-0862">Zinc</keyword>
<evidence type="ECO:0000259" key="5">
    <source>
        <dbReference type="PROSITE" id="PS51044"/>
    </source>
</evidence>
<reference evidence="6 7" key="1">
    <citation type="journal article" date="2021" name="MBio">
        <title>A New Model Trypanosomatid, Novymonas esmeraldas: Genomic Perception of Its 'Candidatus Pandoraea novymonadis' Endosymbiont.</title>
        <authorList>
            <person name="Zakharova A."/>
            <person name="Saura A."/>
            <person name="Butenko A."/>
            <person name="Podesvova L."/>
            <person name="Warmusova S."/>
            <person name="Kostygov A.Y."/>
            <person name="Nenarokova A."/>
            <person name="Lukes J."/>
            <person name="Opperdoes F.R."/>
            <person name="Yurchenko V."/>
        </authorList>
    </citation>
    <scope>NUCLEOTIDE SEQUENCE [LARGE SCALE GENOMIC DNA]</scope>
    <source>
        <strain evidence="6 7">E262AT.01</strain>
    </source>
</reference>
<dbReference type="PANTHER" id="PTHR10782">
    <property type="entry name" value="ZINC FINGER MIZ DOMAIN-CONTAINING PROTEIN"/>
    <property type="match status" value="1"/>
</dbReference>
<sequence length="413" mass="44504">MPLGPAGERREVRHAHDVLRGIRRVKTILQLQEAYEGLLTFLRATREQVEAQSCVRSGGGSSSTSRHASKAFLHVPANPLLEAQTAVSQLKQVSLLCGAFCRRVEHVLRTTYTYADVDDTAHRGPAAVRVSACVAQLTEELQRFNTPAVNRLLAAATKTSGLPSASSSVSSPVDCVLSYGVGDLRDYRLCRRKRAQSYLQQLLVQPQWNTSAITQVIVTLSETLATPADTFALCAGDEAVQATCVVTPLRDPISQTVIRIPARGETCVHLELFDLESFVQATQQRAFTAVDAGAPCPLCSRTVHLATVRVDTRALEAMQCYERTPAAASLTTSLTTSPPPLALTADCALEWNTESKTVTVVFGRRGGSAEAGVVGEEPEEPTTPSLEAREAAQEAVAAKKRRIEIGGHVLYAD</sequence>
<dbReference type="EMBL" id="JAECZO010000004">
    <property type="protein sequence ID" value="KAK7200239.1"/>
    <property type="molecule type" value="Genomic_DNA"/>
</dbReference>
<dbReference type="InterPro" id="IPR004181">
    <property type="entry name" value="Znf_MIZ"/>
</dbReference>
<dbReference type="InterPro" id="IPR013083">
    <property type="entry name" value="Znf_RING/FYVE/PHD"/>
</dbReference>
<dbReference type="GO" id="GO:0016925">
    <property type="term" value="P:protein sumoylation"/>
    <property type="evidence" value="ECO:0007669"/>
    <property type="project" value="TreeGrafter"/>
</dbReference>
<evidence type="ECO:0000256" key="1">
    <source>
        <dbReference type="ARBA" id="ARBA00022723"/>
    </source>
</evidence>
<proteinExistence type="predicted"/>
<accession>A0AAW0F3M1</accession>
<dbReference type="GO" id="GO:0061665">
    <property type="term" value="F:SUMO ligase activity"/>
    <property type="evidence" value="ECO:0007669"/>
    <property type="project" value="TreeGrafter"/>
</dbReference>
<dbReference type="Gene3D" id="3.30.40.10">
    <property type="entry name" value="Zinc/RING finger domain, C3HC4 (zinc finger)"/>
    <property type="match status" value="1"/>
</dbReference>
<evidence type="ECO:0000256" key="3">
    <source>
        <dbReference type="ARBA" id="ARBA00022833"/>
    </source>
</evidence>
<comment type="caution">
    <text evidence="6">The sequence shown here is derived from an EMBL/GenBank/DDBJ whole genome shotgun (WGS) entry which is preliminary data.</text>
</comment>
<keyword evidence="2 4" id="KW-0863">Zinc-finger</keyword>
<organism evidence="6 7">
    <name type="scientific">Novymonas esmeraldas</name>
    <dbReference type="NCBI Taxonomy" id="1808958"/>
    <lineage>
        <taxon>Eukaryota</taxon>
        <taxon>Discoba</taxon>
        <taxon>Euglenozoa</taxon>
        <taxon>Kinetoplastea</taxon>
        <taxon>Metakinetoplastina</taxon>
        <taxon>Trypanosomatida</taxon>
        <taxon>Trypanosomatidae</taxon>
        <taxon>Novymonas</taxon>
    </lineage>
</organism>
<keyword evidence="7" id="KW-1185">Reference proteome</keyword>
<evidence type="ECO:0000313" key="7">
    <source>
        <dbReference type="Proteomes" id="UP001430356"/>
    </source>
</evidence>
<keyword evidence="1" id="KW-0479">Metal-binding</keyword>
<dbReference type="AlphaFoldDB" id="A0AAW0F3M1"/>